<comment type="subcellular location">
    <subcellularLocation>
        <location evidence="1">Membrane</location>
        <topology evidence="1">Single-pass membrane protein</topology>
    </subcellularLocation>
</comment>
<evidence type="ECO:0000313" key="7">
    <source>
        <dbReference type="EMBL" id="KAF5365956.1"/>
    </source>
</evidence>
<name>A0A8H5GIZ7_9AGAR</name>
<proteinExistence type="predicted"/>
<dbReference type="OrthoDB" id="3245657at2759"/>
<dbReference type="GO" id="GO:0071944">
    <property type="term" value="C:cell periphery"/>
    <property type="evidence" value="ECO:0007669"/>
    <property type="project" value="UniProtKB-ARBA"/>
</dbReference>
<reference evidence="7 8" key="1">
    <citation type="journal article" date="2020" name="ISME J.">
        <title>Uncovering the hidden diversity of litter-decomposition mechanisms in mushroom-forming fungi.</title>
        <authorList>
            <person name="Floudas D."/>
            <person name="Bentzer J."/>
            <person name="Ahren D."/>
            <person name="Johansson T."/>
            <person name="Persson P."/>
            <person name="Tunlid A."/>
        </authorList>
    </citation>
    <scope>NUCLEOTIDE SEQUENCE [LARGE SCALE GENOMIC DNA]</scope>
    <source>
        <strain evidence="7 8">CBS 291.85</strain>
    </source>
</reference>
<dbReference type="PANTHER" id="PTHR15549">
    <property type="entry name" value="PAIRED IMMUNOGLOBULIN-LIKE TYPE 2 RECEPTOR"/>
    <property type="match status" value="1"/>
</dbReference>
<accession>A0A8H5GIZ7</accession>
<keyword evidence="2 5" id="KW-0812">Transmembrane</keyword>
<dbReference type="AlphaFoldDB" id="A0A8H5GIZ7"/>
<evidence type="ECO:0000256" key="2">
    <source>
        <dbReference type="ARBA" id="ARBA00022692"/>
    </source>
</evidence>
<dbReference type="Proteomes" id="UP000559256">
    <property type="component" value="Unassembled WGS sequence"/>
</dbReference>
<dbReference type="Gene3D" id="2.60.120.260">
    <property type="entry name" value="Galactose-binding domain-like"/>
    <property type="match status" value="1"/>
</dbReference>
<evidence type="ECO:0000256" key="4">
    <source>
        <dbReference type="ARBA" id="ARBA00023136"/>
    </source>
</evidence>
<evidence type="ECO:0000313" key="8">
    <source>
        <dbReference type="Proteomes" id="UP000559256"/>
    </source>
</evidence>
<protein>
    <submittedName>
        <fullName evidence="7">Uncharacterized protein</fullName>
    </submittedName>
</protein>
<keyword evidence="8" id="KW-1185">Reference proteome</keyword>
<keyword evidence="4 5" id="KW-0472">Membrane</keyword>
<feature type="chain" id="PRO_5034801199" evidence="6">
    <location>
        <begin position="21"/>
        <end position="360"/>
    </location>
</feature>
<keyword evidence="6" id="KW-0732">Signal</keyword>
<organism evidence="7 8">
    <name type="scientific">Tetrapyrgos nigripes</name>
    <dbReference type="NCBI Taxonomy" id="182062"/>
    <lineage>
        <taxon>Eukaryota</taxon>
        <taxon>Fungi</taxon>
        <taxon>Dikarya</taxon>
        <taxon>Basidiomycota</taxon>
        <taxon>Agaricomycotina</taxon>
        <taxon>Agaricomycetes</taxon>
        <taxon>Agaricomycetidae</taxon>
        <taxon>Agaricales</taxon>
        <taxon>Marasmiineae</taxon>
        <taxon>Marasmiaceae</taxon>
        <taxon>Tetrapyrgos</taxon>
    </lineage>
</organism>
<dbReference type="InterPro" id="IPR051694">
    <property type="entry name" value="Immunoregulatory_rcpt-like"/>
</dbReference>
<comment type="caution">
    <text evidence="7">The sequence shown here is derived from an EMBL/GenBank/DDBJ whole genome shotgun (WGS) entry which is preliminary data.</text>
</comment>
<evidence type="ECO:0000256" key="1">
    <source>
        <dbReference type="ARBA" id="ARBA00004167"/>
    </source>
</evidence>
<dbReference type="EMBL" id="JAACJM010000025">
    <property type="protein sequence ID" value="KAF5365956.1"/>
    <property type="molecule type" value="Genomic_DNA"/>
</dbReference>
<evidence type="ECO:0000256" key="5">
    <source>
        <dbReference type="SAM" id="Phobius"/>
    </source>
</evidence>
<sequence>MFSLQAKSLLWLFLSYCAQAALFDSTVDDDSADSRGTSIQYAPADSWNFPSGCEAGGCSVQLDPSQINGGTWHESTFSAVSGEGYKNPNKVLNASLTFSGNAIYVYRVLARTQQPSSNTDMTFYIDGQFVGALQKPAPGSSGYDYNVLVYVNTSLSPGLHTFVLQNGHVNGSNSLAIFDKIVYSYDDGTTSTSSSDPLATSTVDFGPEQNSSSVNVAVIVGPAVAVPLAAIVLGLCICLWVRRRRRRSYIATPINPHLIPYMVAQVPGSTSLNSTDNTRAYNSTPSGSKLFLGMSRDRNPESFCKLQSHRRGRPQVPTTQLAALQLMPKYMWARRAVHHVLSTGEPKLSCQAYTDTYELR</sequence>
<gene>
    <name evidence="7" type="ORF">D9758_006726</name>
</gene>
<feature type="signal peptide" evidence="6">
    <location>
        <begin position="1"/>
        <end position="20"/>
    </location>
</feature>
<keyword evidence="3 5" id="KW-1133">Transmembrane helix</keyword>
<feature type="transmembrane region" description="Helical" evidence="5">
    <location>
        <begin position="216"/>
        <end position="241"/>
    </location>
</feature>
<evidence type="ECO:0000256" key="6">
    <source>
        <dbReference type="SAM" id="SignalP"/>
    </source>
</evidence>
<dbReference type="GO" id="GO:0016020">
    <property type="term" value="C:membrane"/>
    <property type="evidence" value="ECO:0007669"/>
    <property type="project" value="UniProtKB-SubCell"/>
</dbReference>
<evidence type="ECO:0000256" key="3">
    <source>
        <dbReference type="ARBA" id="ARBA00022989"/>
    </source>
</evidence>